<reference evidence="2 3" key="1">
    <citation type="submission" date="2017-07" db="EMBL/GenBank/DDBJ databases">
        <title>Virgibacillus sp. LM2416.</title>
        <authorList>
            <person name="Tak E.J."/>
            <person name="Bae J.-W."/>
        </authorList>
    </citation>
    <scope>NUCLEOTIDE SEQUENCE [LARGE SCALE GENOMIC DNA]</scope>
    <source>
        <strain evidence="2 3">LM2416</strain>
    </source>
</reference>
<dbReference type="KEGG" id="vil:CFK37_11015"/>
<organism evidence="2 3">
    <name type="scientific">Virgibacillus phasianinus</name>
    <dbReference type="NCBI Taxonomy" id="2017483"/>
    <lineage>
        <taxon>Bacteria</taxon>
        <taxon>Bacillati</taxon>
        <taxon>Bacillota</taxon>
        <taxon>Bacilli</taxon>
        <taxon>Bacillales</taxon>
        <taxon>Bacillaceae</taxon>
        <taxon>Virgibacillus</taxon>
    </lineage>
</organism>
<evidence type="ECO:0000313" key="3">
    <source>
        <dbReference type="Proteomes" id="UP000198312"/>
    </source>
</evidence>
<dbReference type="EMBL" id="CP022315">
    <property type="protein sequence ID" value="ASK64377.1"/>
    <property type="molecule type" value="Genomic_DNA"/>
</dbReference>
<accession>A0A220U8D2</accession>
<proteinExistence type="predicted"/>
<dbReference type="Pfam" id="PF01814">
    <property type="entry name" value="Hemerythrin"/>
    <property type="match status" value="1"/>
</dbReference>
<name>A0A220U8D2_9BACI</name>
<feature type="domain" description="Hemerythrin-like" evidence="1">
    <location>
        <begin position="12"/>
        <end position="125"/>
    </location>
</feature>
<dbReference type="AlphaFoldDB" id="A0A220U8D2"/>
<dbReference type="InterPro" id="IPR012312">
    <property type="entry name" value="Hemerythrin-like"/>
</dbReference>
<dbReference type="OrthoDB" id="9793254at2"/>
<dbReference type="Proteomes" id="UP000198312">
    <property type="component" value="Chromosome"/>
</dbReference>
<protein>
    <recommendedName>
        <fullName evidence="1">Hemerythrin-like domain-containing protein</fullName>
    </recommendedName>
</protein>
<evidence type="ECO:0000313" key="2">
    <source>
        <dbReference type="EMBL" id="ASK64377.1"/>
    </source>
</evidence>
<sequence length="145" mass="16826">MKRHESLYPLSHHHHHALVIALKLKQAGTEKSKLSPDDIKIEAQHFWRNGGQKHFREEEEILLPAYAQFVSIDDQPAIAKMLLEHVKIRSLMEVIRNASLEELNQLGTLLANHVREEERVIFPMIEEALPEEKIKELAGYLRVNN</sequence>
<gene>
    <name evidence="2" type="ORF">CFK37_11015</name>
</gene>
<keyword evidence="3" id="KW-1185">Reference proteome</keyword>
<dbReference type="Gene3D" id="1.20.120.520">
    <property type="entry name" value="nmb1532 protein domain like"/>
    <property type="match status" value="1"/>
</dbReference>
<evidence type="ECO:0000259" key="1">
    <source>
        <dbReference type="Pfam" id="PF01814"/>
    </source>
</evidence>